<name>A0A937JYA4_9BACT</name>
<keyword evidence="2" id="KW-0597">Phosphoprotein</keyword>
<evidence type="ECO:0000256" key="3">
    <source>
        <dbReference type="ARBA" id="ARBA00022679"/>
    </source>
</evidence>
<dbReference type="InterPro" id="IPR036736">
    <property type="entry name" value="ACP-like_sf"/>
</dbReference>
<comment type="caution">
    <text evidence="9">The sequence shown here is derived from an EMBL/GenBank/DDBJ whole genome shotgun (WGS) entry which is preliminary data.</text>
</comment>
<dbReference type="Pfam" id="PF16197">
    <property type="entry name" value="KAsynt_C_assoc"/>
    <property type="match status" value="1"/>
</dbReference>
<feature type="active site" description="Proton donor; for dehydratase activity" evidence="5">
    <location>
        <position position="1098"/>
    </location>
</feature>
<dbReference type="InterPro" id="IPR050091">
    <property type="entry name" value="PKS_NRPS_Biosynth_Enz"/>
</dbReference>
<dbReference type="InterPro" id="IPR016039">
    <property type="entry name" value="Thiolase-like"/>
</dbReference>
<organism evidence="9 10">
    <name type="scientific">Fulvivirga sediminis</name>
    <dbReference type="NCBI Taxonomy" id="2803949"/>
    <lineage>
        <taxon>Bacteria</taxon>
        <taxon>Pseudomonadati</taxon>
        <taxon>Bacteroidota</taxon>
        <taxon>Cytophagia</taxon>
        <taxon>Cytophagales</taxon>
        <taxon>Fulvivirgaceae</taxon>
        <taxon>Fulvivirga</taxon>
    </lineage>
</organism>
<reference evidence="9" key="1">
    <citation type="submission" date="2021-01" db="EMBL/GenBank/DDBJ databases">
        <title>Fulvivirga kasyanovii gen. nov., sp nov., a novel member of the phylum Bacteroidetes isolated from seawater in a mussel farm.</title>
        <authorList>
            <person name="Zhao L.-H."/>
            <person name="Wang Z.-J."/>
        </authorList>
    </citation>
    <scope>NUCLEOTIDE SEQUENCE</scope>
    <source>
        <strain evidence="9">2943</strain>
    </source>
</reference>
<dbReference type="SMART" id="SM00822">
    <property type="entry name" value="PKS_KR"/>
    <property type="match status" value="1"/>
</dbReference>
<dbReference type="CDD" id="cd08955">
    <property type="entry name" value="KR_2_FAS_SDR_x"/>
    <property type="match status" value="1"/>
</dbReference>
<feature type="active site" description="Proton acceptor; for dehydratase activity" evidence="5">
    <location>
        <position position="935"/>
    </location>
</feature>
<dbReference type="CDD" id="cd00833">
    <property type="entry name" value="PKS"/>
    <property type="match status" value="1"/>
</dbReference>
<dbReference type="EMBL" id="JAESIY010000004">
    <property type="protein sequence ID" value="MBL3656243.1"/>
    <property type="molecule type" value="Genomic_DNA"/>
</dbReference>
<dbReference type="Gene3D" id="3.40.366.10">
    <property type="entry name" value="Malonyl-Coenzyme A Acyl Carrier Protein, domain 2"/>
    <property type="match status" value="1"/>
</dbReference>
<dbReference type="InterPro" id="IPR006162">
    <property type="entry name" value="Ppantetheine_attach_site"/>
</dbReference>
<dbReference type="InterPro" id="IPR014030">
    <property type="entry name" value="Ketoacyl_synth_N"/>
</dbReference>
<dbReference type="Pfam" id="PF00698">
    <property type="entry name" value="Acyl_transf_1"/>
    <property type="match status" value="1"/>
</dbReference>
<dbReference type="InterPro" id="IPR049551">
    <property type="entry name" value="PKS_DH_C"/>
</dbReference>
<dbReference type="InterPro" id="IPR057326">
    <property type="entry name" value="KR_dom"/>
</dbReference>
<feature type="region of interest" description="N-terminal hotdog fold" evidence="5">
    <location>
        <begin position="902"/>
        <end position="1025"/>
    </location>
</feature>
<dbReference type="InterPro" id="IPR049552">
    <property type="entry name" value="PKS_DH_N"/>
</dbReference>
<evidence type="ECO:0000256" key="5">
    <source>
        <dbReference type="PROSITE-ProRule" id="PRU01363"/>
    </source>
</evidence>
<dbReference type="InterPro" id="IPR014031">
    <property type="entry name" value="Ketoacyl_synth_C"/>
</dbReference>
<dbReference type="PROSITE" id="PS52004">
    <property type="entry name" value="KS3_2"/>
    <property type="match status" value="1"/>
</dbReference>
<keyword evidence="3" id="KW-0808">Transferase</keyword>
<dbReference type="Pfam" id="PF21089">
    <property type="entry name" value="PKS_DH_N"/>
    <property type="match status" value="1"/>
</dbReference>
<dbReference type="SMART" id="SM00823">
    <property type="entry name" value="PKS_PP"/>
    <property type="match status" value="1"/>
</dbReference>
<evidence type="ECO:0000259" key="6">
    <source>
        <dbReference type="PROSITE" id="PS50075"/>
    </source>
</evidence>
<dbReference type="SMART" id="SM01294">
    <property type="entry name" value="PKS_PP_betabranch"/>
    <property type="match status" value="1"/>
</dbReference>
<comment type="function">
    <text evidence="4">Involved in production of the polyketide antibiotic thailandamide.</text>
</comment>
<dbReference type="InterPro" id="IPR029058">
    <property type="entry name" value="AB_hydrolase_fold"/>
</dbReference>
<dbReference type="FunFam" id="3.40.47.10:FF:000019">
    <property type="entry name" value="Polyketide synthase type I"/>
    <property type="match status" value="1"/>
</dbReference>
<evidence type="ECO:0000259" key="7">
    <source>
        <dbReference type="PROSITE" id="PS52004"/>
    </source>
</evidence>
<dbReference type="InterPro" id="IPR001031">
    <property type="entry name" value="Thioesterase"/>
</dbReference>
<dbReference type="GO" id="GO:0016787">
    <property type="term" value="F:hydrolase activity"/>
    <property type="evidence" value="ECO:0007669"/>
    <property type="project" value="UniProtKB-KW"/>
</dbReference>
<dbReference type="GO" id="GO:0005886">
    <property type="term" value="C:plasma membrane"/>
    <property type="evidence" value="ECO:0007669"/>
    <property type="project" value="TreeGrafter"/>
</dbReference>
<dbReference type="InterPro" id="IPR042104">
    <property type="entry name" value="PKS_dehydratase_sf"/>
</dbReference>
<dbReference type="SMART" id="SM00827">
    <property type="entry name" value="PKS_AT"/>
    <property type="match status" value="1"/>
</dbReference>
<dbReference type="InterPro" id="IPR020841">
    <property type="entry name" value="PKS_Beta-ketoAc_synthase_dom"/>
</dbReference>
<feature type="region of interest" description="C-terminal hotdog fold" evidence="5">
    <location>
        <begin position="1037"/>
        <end position="1188"/>
    </location>
</feature>
<evidence type="ECO:0000256" key="2">
    <source>
        <dbReference type="ARBA" id="ARBA00022553"/>
    </source>
</evidence>
<dbReference type="InterPro" id="IPR020806">
    <property type="entry name" value="PKS_PP-bd"/>
</dbReference>
<dbReference type="InterPro" id="IPR049900">
    <property type="entry name" value="PKS_mFAS_DH"/>
</dbReference>
<dbReference type="SUPFAM" id="SSF51735">
    <property type="entry name" value="NAD(P)-binding Rossmann-fold domains"/>
    <property type="match status" value="2"/>
</dbReference>
<evidence type="ECO:0000256" key="4">
    <source>
        <dbReference type="ARBA" id="ARBA00054155"/>
    </source>
</evidence>
<dbReference type="RefSeq" id="WP_202244033.1">
    <property type="nucleotide sequence ID" value="NZ_JAESIY010000004.1"/>
</dbReference>
<keyword evidence="9" id="KW-0378">Hydrolase</keyword>
<dbReference type="PROSITE" id="PS50075">
    <property type="entry name" value="CARRIER"/>
    <property type="match status" value="1"/>
</dbReference>
<evidence type="ECO:0000313" key="9">
    <source>
        <dbReference type="EMBL" id="MBL3656243.1"/>
    </source>
</evidence>
<evidence type="ECO:0000259" key="8">
    <source>
        <dbReference type="PROSITE" id="PS52019"/>
    </source>
</evidence>
<dbReference type="InterPro" id="IPR016035">
    <property type="entry name" value="Acyl_Trfase/lysoPLipase"/>
</dbReference>
<dbReference type="InterPro" id="IPR016036">
    <property type="entry name" value="Malonyl_transacylase_ACP-bd"/>
</dbReference>
<dbReference type="Proteomes" id="UP000659388">
    <property type="component" value="Unassembled WGS sequence"/>
</dbReference>
<sequence>MIPGRSENVGKCVKPIAIVGLSCRFPKAHNLQEFWNMLEKGIDAVEKIPISRWDIEEYYDPDKSVPDKTHQRHAAMLEDLDKFDPFFFNISPAEAAEMTPSQKLMMELTWECIENSNIPYNQLAGQKIGVYVGNIWSDFEHLRKHKNAEVSSHSAMGQSANIIANRISYFFGFKGPSLVVDTGCSSSLVALHLSCQALWDNSISHAIVGGVNHTLDPDQNILLSKFGGLSSKGSCSTFDAAADGFVRGEGGGIILLKRLEDAERDGDHIFAVIRGSAMNNNGFNENLPATSTAGQKEVLADAYKNSGIAPEEVHYVEAHGTGTKLGDPTECRALGEFFGKHRKAPLHIGSVKTNIGHLEGAAGMAGLIKTILAINKRKLPKNLHFNTPNPNIDFENLKLKVQDELTDWPAPFTESLKAGVNSFGWGGTNAHTVIEEYTPKACSISLEKYDHAKYLLPLSARSEQAFFKNIENTLHYLRTQVNGVSYQFKNICKLAGTKRQHFEYRTTFSAANKDEMIEQMSSFLTSNKQWSAAIPTSEKDKMVFVFPGQGSQWLGMGKQLFETEPVFAKTILACNEEWNKYTDWSLVDQLFATEDNTRLAEIDVIQPLLSAVQIGLGKLWLSLGLMPDAVVGHSMGEVAAAYISGAISLNEAAQIICTRSKLMKTVSGKGGAMAVTELTVEQAEKLIVQYPSVSIAVNNSPKSTVIAGNELAIEEIIEVLDNEGKFAKRVKVDVASHSSQMDPLKTALKDSLTIQPTNSQITLYSTVKNQQLAGTELTEEYWADNLRESVKFASVMEQLIQDGYKTFIEVSPHPVLITSMQECLEANQQKGIITYSLYRDKPELDEIYNNLTNLFENGGYIRWDKLYKNVNSYHTLLPNYAFDRANYSLTERILIDKNKNGHPWIGREIKLANLPEIHFWEAHININQFPFLKDHQVNNVIVLPGASYVEMLLAALTEFSGSNHCEIVNLEFKNTVTFQNNESVKIQLKIHDEDNGLSSFKFYHESQDQWILTAQGQYHIKDEVRSYNLEKFKSVAGEIIEGATYYENLQKIGLQYGPLFQGISQIIIDNENIKTTVKVDSRLAGMIKKYHFHPAIMDSCFQAIFANSSQNNNDDYRTTYLTKIGNIEVFNDIPSNSELQVNVKIHPQNSEDQHSEIVADLFIYDQNGNALLKADKVCGKILTISDFHQEDSEWFYQINWLKTELIKKQSTPAKKNCLIITDAYTTAHQLANKLIKNGHSVDIICSKIDHHVISGVKAHRVSFADPEHLKSSILQLNMHDKDDVIFFFNKELRHEKFQVKTESAFHLITALKAINELHLKQYPKLTLVTNGGKPIESSMINVEHAPLIGLGRVIANELPQFETQQIDLSLHANNVEIDALVNLLQNKLAKEPEVAIRNNSTYVARLERTKPDVFKIKNTTFSSEGYYFITGYNGIAFRLVEWIYEKGARNFVLASRSGKVDEYVKEKIDSLSSRGAVFDIITCDVSEYFSLKSIFETKFKKNNLKGIIHAAGLINASPLVELDSAEYSNILAPKVTGGWNLHLLSQNYDLDIFLLFSSASSMIGLSGQASYVAANAFLDSLAQYRAMLGQTAIAVNWGVMNDTGMVANAQDMAKYAEAEGFIPTSMQEAVNALEHIIFQKPTNIGIFKIKPEQTAEFFPALGASNYFSNLLKKQEQNGNGQNLLQTLELLPDKEEKLLALENHLKQLTSQIIKTTADKLSADMRFKSLGIDSIMAVQLRNKLEKDLSLKLSVTNIWEYPTIAEYADFLLNRVMPKEESGTVISNPKESIPKGIIIPKKAPEAKFRVICIHDAGGSASLFHGWESLLAEELELIIVELPGRGKQLSQKPFNDIQIAVNKIMLDLQGYLNKPYIIFGHSMGGLIAFELMRLLRNKKLNLPQQLFVSSTPQLAVYEKEYLNPRQDTDQLMLSFPHLKPENTPDPELRKVLINLLRNDLHLIDSFSYQFEPPFDLPITAIHGVQDNTVTHAQIQNWKNETTKTFKLIQRKGGHHYLHYDSEFVTHLINSEVSQFIKILSNR</sequence>
<dbReference type="SUPFAM" id="SSF47336">
    <property type="entry name" value="ACP-like"/>
    <property type="match status" value="1"/>
</dbReference>
<dbReference type="InterPro" id="IPR036291">
    <property type="entry name" value="NAD(P)-bd_dom_sf"/>
</dbReference>
<dbReference type="GO" id="GO:0004312">
    <property type="term" value="F:fatty acid synthase activity"/>
    <property type="evidence" value="ECO:0007669"/>
    <property type="project" value="TreeGrafter"/>
</dbReference>
<dbReference type="PROSITE" id="PS00606">
    <property type="entry name" value="KS3_1"/>
    <property type="match status" value="1"/>
</dbReference>
<dbReference type="Pfam" id="PF00550">
    <property type="entry name" value="PP-binding"/>
    <property type="match status" value="1"/>
</dbReference>
<dbReference type="SMART" id="SM00826">
    <property type="entry name" value="PKS_DH"/>
    <property type="match status" value="1"/>
</dbReference>
<dbReference type="GO" id="GO:0071770">
    <property type="term" value="P:DIM/DIP cell wall layer assembly"/>
    <property type="evidence" value="ECO:0007669"/>
    <property type="project" value="TreeGrafter"/>
</dbReference>
<dbReference type="PANTHER" id="PTHR43775">
    <property type="entry name" value="FATTY ACID SYNTHASE"/>
    <property type="match status" value="1"/>
</dbReference>
<dbReference type="Gene3D" id="3.40.47.10">
    <property type="match status" value="1"/>
</dbReference>
<protein>
    <submittedName>
        <fullName evidence="9">Alpha/beta fold hydrolase</fullName>
    </submittedName>
</protein>
<accession>A0A937JYA4</accession>
<keyword evidence="1" id="KW-0596">Phosphopantetheine</keyword>
<dbReference type="GO" id="GO:0005737">
    <property type="term" value="C:cytoplasm"/>
    <property type="evidence" value="ECO:0007669"/>
    <property type="project" value="TreeGrafter"/>
</dbReference>
<dbReference type="Gene3D" id="3.30.70.3290">
    <property type="match status" value="1"/>
</dbReference>
<evidence type="ECO:0000313" key="10">
    <source>
        <dbReference type="Proteomes" id="UP000659388"/>
    </source>
</evidence>
<feature type="domain" description="Carrier" evidence="6">
    <location>
        <begin position="1695"/>
        <end position="1772"/>
    </location>
</feature>
<dbReference type="InterPro" id="IPR032821">
    <property type="entry name" value="PKS_assoc"/>
</dbReference>
<feature type="domain" description="PKS/mFAS DH" evidence="8">
    <location>
        <begin position="902"/>
        <end position="1188"/>
    </location>
</feature>
<dbReference type="InterPro" id="IPR018201">
    <property type="entry name" value="Ketoacyl_synth_AS"/>
</dbReference>
<dbReference type="InterPro" id="IPR020807">
    <property type="entry name" value="PKS_DH"/>
</dbReference>
<dbReference type="Gene3D" id="3.10.129.110">
    <property type="entry name" value="Polyketide synthase dehydratase"/>
    <property type="match status" value="1"/>
</dbReference>
<dbReference type="GO" id="GO:0004315">
    <property type="term" value="F:3-oxoacyl-[acyl-carrier-protein] synthase activity"/>
    <property type="evidence" value="ECO:0007669"/>
    <property type="project" value="InterPro"/>
</dbReference>
<dbReference type="SUPFAM" id="SSF53901">
    <property type="entry name" value="Thiolase-like"/>
    <property type="match status" value="1"/>
</dbReference>
<gene>
    <name evidence="9" type="ORF">JL102_08885</name>
</gene>
<dbReference type="SUPFAM" id="SSF55048">
    <property type="entry name" value="Probable ACP-binding domain of malonyl-CoA ACP transacylase"/>
    <property type="match status" value="1"/>
</dbReference>
<feature type="domain" description="Ketosynthase family 3 (KS3)" evidence="7">
    <location>
        <begin position="13"/>
        <end position="436"/>
    </location>
</feature>
<dbReference type="Gene3D" id="3.40.50.1820">
    <property type="entry name" value="alpha/beta hydrolase"/>
    <property type="match status" value="1"/>
</dbReference>
<dbReference type="InterPro" id="IPR001227">
    <property type="entry name" value="Ac_transferase_dom_sf"/>
</dbReference>
<dbReference type="Pfam" id="PF14765">
    <property type="entry name" value="PS-DH"/>
    <property type="match status" value="1"/>
</dbReference>
<dbReference type="Pfam" id="PF00975">
    <property type="entry name" value="Thioesterase"/>
    <property type="match status" value="1"/>
</dbReference>
<dbReference type="GO" id="GO:0031177">
    <property type="term" value="F:phosphopantetheine binding"/>
    <property type="evidence" value="ECO:0007669"/>
    <property type="project" value="InterPro"/>
</dbReference>
<dbReference type="InterPro" id="IPR013968">
    <property type="entry name" value="PKS_KR"/>
</dbReference>
<dbReference type="InterPro" id="IPR009081">
    <property type="entry name" value="PP-bd_ACP"/>
</dbReference>
<dbReference type="Gene3D" id="3.40.50.720">
    <property type="entry name" value="NAD(P)-binding Rossmann-like Domain"/>
    <property type="match status" value="1"/>
</dbReference>
<evidence type="ECO:0000256" key="1">
    <source>
        <dbReference type="ARBA" id="ARBA00022450"/>
    </source>
</evidence>
<dbReference type="GO" id="GO:0006633">
    <property type="term" value="P:fatty acid biosynthetic process"/>
    <property type="evidence" value="ECO:0007669"/>
    <property type="project" value="InterPro"/>
</dbReference>
<dbReference type="Pfam" id="PF00109">
    <property type="entry name" value="ketoacyl-synt"/>
    <property type="match status" value="1"/>
</dbReference>
<dbReference type="SUPFAM" id="SSF53474">
    <property type="entry name" value="alpha/beta-Hydrolases"/>
    <property type="match status" value="1"/>
</dbReference>
<dbReference type="SMART" id="SM00825">
    <property type="entry name" value="PKS_KS"/>
    <property type="match status" value="1"/>
</dbReference>
<dbReference type="PROSITE" id="PS00012">
    <property type="entry name" value="PHOSPHOPANTETHEINE"/>
    <property type="match status" value="1"/>
</dbReference>
<dbReference type="InterPro" id="IPR014043">
    <property type="entry name" value="Acyl_transferase_dom"/>
</dbReference>
<dbReference type="Pfam" id="PF02801">
    <property type="entry name" value="Ketoacyl-synt_C"/>
    <property type="match status" value="1"/>
</dbReference>
<dbReference type="PANTHER" id="PTHR43775:SF37">
    <property type="entry name" value="SI:DKEY-61P9.11"/>
    <property type="match status" value="1"/>
</dbReference>
<dbReference type="PROSITE" id="PS52019">
    <property type="entry name" value="PKS_MFAS_DH"/>
    <property type="match status" value="1"/>
</dbReference>
<dbReference type="SUPFAM" id="SSF52151">
    <property type="entry name" value="FabD/lysophospholipase-like"/>
    <property type="match status" value="1"/>
</dbReference>
<dbReference type="Pfam" id="PF08659">
    <property type="entry name" value="KR"/>
    <property type="match status" value="1"/>
</dbReference>
<dbReference type="Gene3D" id="1.10.1200.10">
    <property type="entry name" value="ACP-like"/>
    <property type="match status" value="1"/>
</dbReference>
<keyword evidence="10" id="KW-1185">Reference proteome</keyword>
<proteinExistence type="predicted"/>